<evidence type="ECO:0000256" key="3">
    <source>
        <dbReference type="ARBA" id="ARBA00022737"/>
    </source>
</evidence>
<dbReference type="GO" id="GO:0005634">
    <property type="term" value="C:nucleus"/>
    <property type="evidence" value="ECO:0007669"/>
    <property type="project" value="UniProtKB-SubCell"/>
</dbReference>
<gene>
    <name evidence="8" type="ORF">MPDQ_002772</name>
</gene>
<proteinExistence type="predicted"/>
<keyword evidence="6" id="KW-0539">Nucleus</keyword>
<keyword evidence="4" id="KW-0863">Zinc-finger</keyword>
<name>A0A507R3L2_MONPU</name>
<dbReference type="STRING" id="5098.A0A507R3L2"/>
<evidence type="ECO:0000313" key="9">
    <source>
        <dbReference type="Proteomes" id="UP000319663"/>
    </source>
</evidence>
<dbReference type="InterPro" id="IPR051059">
    <property type="entry name" value="VerF-like"/>
</dbReference>
<dbReference type="PANTHER" id="PTHR40626:SF3">
    <property type="entry name" value="TRANSCRIPTION FACTOR WITH C2H2 AND ZN(2)-CYS(6) DNA BINDING DOMAIN (EUROFUNG)-RELATED"/>
    <property type="match status" value="1"/>
</dbReference>
<dbReference type="Pfam" id="PF04082">
    <property type="entry name" value="Fungal_trans"/>
    <property type="match status" value="1"/>
</dbReference>
<evidence type="ECO:0000259" key="7">
    <source>
        <dbReference type="Pfam" id="PF04082"/>
    </source>
</evidence>
<keyword evidence="3" id="KW-0677">Repeat</keyword>
<comment type="caution">
    <text evidence="8">The sequence shown here is derived from an EMBL/GenBank/DDBJ whole genome shotgun (WGS) entry which is preliminary data.</text>
</comment>
<dbReference type="EMBL" id="VIFY01000019">
    <property type="protein sequence ID" value="TQB75479.1"/>
    <property type="molecule type" value="Genomic_DNA"/>
</dbReference>
<dbReference type="CDD" id="cd12148">
    <property type="entry name" value="fungal_TF_MHR"/>
    <property type="match status" value="1"/>
</dbReference>
<evidence type="ECO:0000256" key="1">
    <source>
        <dbReference type="ARBA" id="ARBA00004123"/>
    </source>
</evidence>
<dbReference type="GO" id="GO:0008270">
    <property type="term" value="F:zinc ion binding"/>
    <property type="evidence" value="ECO:0007669"/>
    <property type="project" value="UniProtKB-KW"/>
</dbReference>
<evidence type="ECO:0000256" key="2">
    <source>
        <dbReference type="ARBA" id="ARBA00022723"/>
    </source>
</evidence>
<evidence type="ECO:0000256" key="6">
    <source>
        <dbReference type="ARBA" id="ARBA00023242"/>
    </source>
</evidence>
<evidence type="ECO:0000313" key="8">
    <source>
        <dbReference type="EMBL" id="TQB75479.1"/>
    </source>
</evidence>
<keyword evidence="2" id="KW-0479">Metal-binding</keyword>
<accession>A0A507R3L2</accession>
<sequence length="324" mass="37023">MSAESEDIATRLNDDESLDPALFNFDSSWEDFLAIPESPLVCRPPSTSADNLDSLHFLDRFTSCTGFVETFDCGTQEQREQVVTKVELEVAYEQHQPELPRETSIGIDIGSTLPQQWLLDPLSLKTHQILLLVKEIVTLKPRNSVVTLEWTPATEEACLKFFSPTNLRRFLELYWAIWHPNVNFVHRPTFNPVSASSTLLAAMAMIGALVSPHLPDNENAKMWSNCVEEMVFINDDFNSNYLSGGLATHRQKIQALQAAYMVCLYQNWEGTDASKSRIRRYRFATLVSTTRDINITTARHICYSSQARFQFEWSEFAAREELIR</sequence>
<dbReference type="InterPro" id="IPR007219">
    <property type="entry name" value="XnlR_reg_dom"/>
</dbReference>
<dbReference type="AlphaFoldDB" id="A0A507R3L2"/>
<dbReference type="GO" id="GO:0000785">
    <property type="term" value="C:chromatin"/>
    <property type="evidence" value="ECO:0007669"/>
    <property type="project" value="TreeGrafter"/>
</dbReference>
<evidence type="ECO:0000256" key="5">
    <source>
        <dbReference type="ARBA" id="ARBA00022833"/>
    </source>
</evidence>
<comment type="subcellular location">
    <subcellularLocation>
        <location evidence="1">Nucleus</location>
    </subcellularLocation>
</comment>
<keyword evidence="9" id="KW-1185">Reference proteome</keyword>
<dbReference type="PANTHER" id="PTHR40626">
    <property type="entry name" value="MIP31509P"/>
    <property type="match status" value="1"/>
</dbReference>
<keyword evidence="5" id="KW-0862">Zinc</keyword>
<reference evidence="8 9" key="1">
    <citation type="submission" date="2019-06" db="EMBL/GenBank/DDBJ databases">
        <title>Wine fermentation using esterase from Monascus purpureus.</title>
        <authorList>
            <person name="Geng C."/>
            <person name="Zhang Y."/>
        </authorList>
    </citation>
    <scope>NUCLEOTIDE SEQUENCE [LARGE SCALE GENOMIC DNA]</scope>
    <source>
        <strain evidence="8">HQ1</strain>
    </source>
</reference>
<evidence type="ECO:0000256" key="4">
    <source>
        <dbReference type="ARBA" id="ARBA00022771"/>
    </source>
</evidence>
<dbReference type="GO" id="GO:0006351">
    <property type="term" value="P:DNA-templated transcription"/>
    <property type="evidence" value="ECO:0007669"/>
    <property type="project" value="InterPro"/>
</dbReference>
<feature type="domain" description="Xylanolytic transcriptional activator regulatory" evidence="7">
    <location>
        <begin position="171"/>
        <end position="269"/>
    </location>
</feature>
<protein>
    <recommendedName>
        <fullName evidence="7">Xylanolytic transcriptional activator regulatory domain-containing protein</fullName>
    </recommendedName>
</protein>
<organism evidence="8 9">
    <name type="scientific">Monascus purpureus</name>
    <name type="common">Red mold</name>
    <name type="synonym">Monascus anka</name>
    <dbReference type="NCBI Taxonomy" id="5098"/>
    <lineage>
        <taxon>Eukaryota</taxon>
        <taxon>Fungi</taxon>
        <taxon>Dikarya</taxon>
        <taxon>Ascomycota</taxon>
        <taxon>Pezizomycotina</taxon>
        <taxon>Eurotiomycetes</taxon>
        <taxon>Eurotiomycetidae</taxon>
        <taxon>Eurotiales</taxon>
        <taxon>Aspergillaceae</taxon>
        <taxon>Monascus</taxon>
    </lineage>
</organism>
<dbReference type="GO" id="GO:0000978">
    <property type="term" value="F:RNA polymerase II cis-regulatory region sequence-specific DNA binding"/>
    <property type="evidence" value="ECO:0007669"/>
    <property type="project" value="InterPro"/>
</dbReference>
<dbReference type="Proteomes" id="UP000319663">
    <property type="component" value="Unassembled WGS sequence"/>
</dbReference>
<dbReference type="GO" id="GO:0000981">
    <property type="term" value="F:DNA-binding transcription factor activity, RNA polymerase II-specific"/>
    <property type="evidence" value="ECO:0007669"/>
    <property type="project" value="InterPro"/>
</dbReference>